<dbReference type="InterPro" id="IPR002718">
    <property type="entry name" value="OMP_Helicobacter"/>
</dbReference>
<evidence type="ECO:0000313" key="2">
    <source>
        <dbReference type="EMBL" id="CRI34665.1"/>
    </source>
</evidence>
<feature type="region of interest" description="Disordered" evidence="1">
    <location>
        <begin position="54"/>
        <end position="73"/>
    </location>
</feature>
<dbReference type="PRINTS" id="PR01776">
    <property type="entry name" value="HPOMPFAMILY"/>
</dbReference>
<gene>
    <name evidence="2" type="ORF">HHE01_04660</name>
</gene>
<dbReference type="Proteomes" id="UP000046090">
    <property type="component" value="Unassembled WGS sequence"/>
</dbReference>
<evidence type="ECO:0000313" key="3">
    <source>
        <dbReference type="Proteomes" id="UP000046090"/>
    </source>
</evidence>
<protein>
    <submittedName>
        <fullName evidence="2">Uncharacterized protein</fullName>
    </submittedName>
</protein>
<proteinExistence type="predicted"/>
<sequence>MVLVTCFGFVPSLGAEQVDVTSMVNSISGLLGGNYGLTDSGTFVPTITQQNFGSSTNQQGVTNPAGNQPVFGNGTLNDPYQSMGLSATAPTASNIINNLYGNGGLLNQYIGTVGDIYNFGSVNPLLSNISGNAYGAYGARTAFGGVSAANNITVPGTAVSNNYFQFVSGTQNSAGHLTQTAQVKGNLQSSQIATGSTASAANQLLGTIYTNITNLASSVNVVDPGTTGANNAFNTYSADMQQAIGTASGVGANFVSAMATPTGTLGTALSSLNTILGNGQSLISGSATGGSGNIANFSVNSANLNTLATINNIASLIPGGIVTQSNNTYSINANYATVLTELKGMDQALDVIANNVLNTPLSDVVSPTSSTITAMGTLNQVLTQLTAEAAAEGGSLTMAQVQSVVEGYINPNTGTSSITSPTHVNSTRITNGFSAVYNAFTILTNDGALTKIQQALTPSGGTAPTLAQTVVDMITLSNELSTAQSGVTHNSNLANLFTPGSLPTGTLSANQLSGLTSLYNAFGTDNSNAAYSTLTSALQKLSGLVNTGAITTTPAITSSNVSTTSTSSPFTANTDSTTLYPQAATSPSTSATQTTSWVQQRVLNQAAYNTAYNKNLATLLQEAMNYSANTQQLQGMLNTTSNTSLLSNILDTGISNAAANIMFNGGATEQAGKADAKNAQAQDINNIQAIFNSENLLNSYINAITKSYSTTTEQMNQASALTYLSGLLNAGQAQNGLIAQTKAAIIAQLNANPTLSSQLSKADLSSLEGMSNPSFTQNFLNGSLSASQFASAATSLNMIYNDLAAANTATAATAATAFGTVGNALTMAGHIALDLQALSAVDQTELANSISTLIKTPAALNTLAGGGNLTWASLTTAQQAALENLLGVANGTTSITVANSLVHKLSGLFNVSNTALSGVTNITTGTNNGVTNITAFLNLAKELYDAGNTFLSVYPRFNSPSIGTALGGSSDLAKGLVWFMQNSATITKDIGSLSPSVVSQFESGKLTAQDLSTQIATIKQEIAGLQSLGTGSQGAQSGTAQLDIGLSGLLGSGVSAAQNLGFAQASVNTMYNQLKGILPLLDTPNGQVSTTTLSDISSAISSLNSAVGALHTAGSQFFAGTGANTYNLTSTSNMTNTTTITGATIGLGDAQYSNSNAATYLTNLNNIYTMSNLLGDGFATSSAMGTAYQTLFGNANTRSGLLNNSSNITNTSATLSADISTLTTASNLQSGVTLTEVVNALMPIQAQLSSGQIQQSQANTAATVALANLASSSANATSIWQAYQSVMGFGNPTGSGTVTTNYVANINNLLNNSGLNPAKQANLTSASSIARVIQDAQNLINANNTLTSSTGITGAGGTGSTKYLTMNNALSTQNNGAAFSAAIKAADAFGSLLQYIKASDLGSSTVASATSVIRALNSYNHNLTLLNNLTDQQGSKVATDVLDYLQGAQSYKNLTLTSPSNGSLTGLNTLQNLVNRLEYLEGVASKVQDAVTNNPYAIVMAQSQVVKSNNYQSAAKALVTTGNTEATQGLFNLATSSTLNPGNASEVNISSSALSSLNTQFTSDVASISAWNDLGLNLNTSKSILQDPATGDTVPMTSLSGIASSVYGLTGFVSSGGSGTLSNTQTAVDNMLSAYNTINEQGKALTAGAFELSNTSSNNSVSIGTTTALTASMLTDPNLVTQPTPAGPQLTLLGAMQSIVNISSMLQPATSASNGLTGNSTNITAVTNALNNGQLNGDAGQIAAVVKNFTTPLYFSTNAQGQTTFSTTNTAGAATLNLNTLNNITTAGAVPLLTQLVEAIENNPNANAVLVAVKGGATPDLAQLVTLEKALQPVLGGTVGTNPGTGSDLTGGAGNMTYLNTATNAKSFLEAVQTFVGGSGALQAIDKVLRNNHQAAINSNVGQNIGKALKNALTLANDFADANAVIKTTNTHGITSLASVTAAQYNQINAIVGAADRIFKANAIDSSSSGAQATAVQAMIQSTLPSALQGLGGPMPTDMAGANTLAGLMALELKDQGVSGTGFGNNNFGANTIQQYFFNATPAQLVAAAQAALKSSAFTTGDNAATLQANLVTNTLSGVFRDAKQYTESMNNLSGLLNSSNTPSSILKMAVANALGVQSVNGMLNSQNQDGVASKNGVLTNANIATIQNALNKMNTAQQPLTVYNDAEAANTPVGATARLITQMITNNSSAQANLNLLSGNGIATNSSASDYQQQANIVISDQAQLMAENNSYTLGGILDALKVLAQNEFVDTGNSSVGNANAAVQAIYQEIIASPTINYNTASNNLNNLINQLQNLQTSLIDQLAGMAGVAGVGGAAGGAQVANVQAEVAPQHASFEVVGKGFGTNPSGSTATRSSVSGLIQQVNQALVYAKAAQAKLNTFLKSNGYGTYTASHTPMVPMNSNGNMYGIDVQFGYKQFFGKKKRWGLRYYANFSYQHGTFMNSNAAELDNFVYGAGVDALYNFYESKDGKYTTGLFAGLMLDGSSWAVKGQSYYTYLMNYDNSHGGHAVMNTSYFQIPLNLGFRTNVNRHNGFEIGLRIPLATNYYFKGVNADGMKTDIAYKRNVSVYFNYVYNF</sequence>
<name>A0A0K2YCG4_HELHE</name>
<reference evidence="3" key="1">
    <citation type="submission" date="2014-12" db="EMBL/GenBank/DDBJ databases">
        <authorList>
            <person name="Smet A."/>
        </authorList>
    </citation>
    <scope>NUCLEOTIDE SEQUENCE [LARGE SCALE GENOMIC DNA]</scope>
</reference>
<feature type="compositionally biased region" description="Polar residues" evidence="1">
    <location>
        <begin position="54"/>
        <end position="66"/>
    </location>
</feature>
<dbReference type="Pfam" id="PF01856">
    <property type="entry name" value="HP_OMP"/>
    <property type="match status" value="1"/>
</dbReference>
<dbReference type="EMBL" id="CDMK01000002">
    <property type="protein sequence ID" value="CRI34665.1"/>
    <property type="molecule type" value="Genomic_DNA"/>
</dbReference>
<organism evidence="2 3">
    <name type="scientific">Helicobacter heilmannii</name>
    <dbReference type="NCBI Taxonomy" id="35817"/>
    <lineage>
        <taxon>Bacteria</taxon>
        <taxon>Pseudomonadati</taxon>
        <taxon>Campylobacterota</taxon>
        <taxon>Epsilonproteobacteria</taxon>
        <taxon>Campylobacterales</taxon>
        <taxon>Helicobacteraceae</taxon>
        <taxon>Helicobacter</taxon>
    </lineage>
</organism>
<accession>A0A0K2YCG4</accession>
<keyword evidence="3" id="KW-1185">Reference proteome</keyword>
<evidence type="ECO:0000256" key="1">
    <source>
        <dbReference type="SAM" id="MobiDB-lite"/>
    </source>
</evidence>